<feature type="transmembrane region" description="Helical" evidence="1">
    <location>
        <begin position="39"/>
        <end position="58"/>
    </location>
</feature>
<sequence length="174" mass="19789">MANKETCGCKVETERKVRGAVKRTVPGINSPSEMNQSSFVPTNLVSTVIIIAIIILCVRHRQENKHFFPTTNNVPDKGKVHVNINGNNTYVGFLFTKQPPVGCPATLQMYFVIKFFVLDRANAKNSTYLRRISTDDLFKRHQKHGRGCKDDFTGYAVTTYSRLRKQEKFTQTTN</sequence>
<evidence type="ECO:0000256" key="1">
    <source>
        <dbReference type="SAM" id="Phobius"/>
    </source>
</evidence>
<evidence type="ECO:0000313" key="3">
    <source>
        <dbReference type="Proteomes" id="UP001607303"/>
    </source>
</evidence>
<comment type="caution">
    <text evidence="2">The sequence shown here is derived from an EMBL/GenBank/DDBJ whole genome shotgun (WGS) entry which is preliminary data.</text>
</comment>
<evidence type="ECO:0000313" key="2">
    <source>
        <dbReference type="EMBL" id="KAL2724854.1"/>
    </source>
</evidence>
<dbReference type="AlphaFoldDB" id="A0ABD2AW60"/>
<keyword evidence="1" id="KW-0812">Transmembrane</keyword>
<dbReference type="Proteomes" id="UP001607303">
    <property type="component" value="Unassembled WGS sequence"/>
</dbReference>
<proteinExistence type="predicted"/>
<keyword evidence="1" id="KW-0472">Membrane</keyword>
<dbReference type="EMBL" id="JAYRBN010000112">
    <property type="protein sequence ID" value="KAL2724854.1"/>
    <property type="molecule type" value="Genomic_DNA"/>
</dbReference>
<name>A0ABD2AW60_VESMC</name>
<protein>
    <submittedName>
        <fullName evidence="2">Uncharacterized protein</fullName>
    </submittedName>
</protein>
<organism evidence="2 3">
    <name type="scientific">Vespula maculifrons</name>
    <name type="common">Eastern yellow jacket</name>
    <name type="synonym">Wasp</name>
    <dbReference type="NCBI Taxonomy" id="7453"/>
    <lineage>
        <taxon>Eukaryota</taxon>
        <taxon>Metazoa</taxon>
        <taxon>Ecdysozoa</taxon>
        <taxon>Arthropoda</taxon>
        <taxon>Hexapoda</taxon>
        <taxon>Insecta</taxon>
        <taxon>Pterygota</taxon>
        <taxon>Neoptera</taxon>
        <taxon>Endopterygota</taxon>
        <taxon>Hymenoptera</taxon>
        <taxon>Apocrita</taxon>
        <taxon>Aculeata</taxon>
        <taxon>Vespoidea</taxon>
        <taxon>Vespidae</taxon>
        <taxon>Vespinae</taxon>
        <taxon>Vespula</taxon>
    </lineage>
</organism>
<gene>
    <name evidence="2" type="ORF">V1477_018715</name>
</gene>
<accession>A0ABD2AW60</accession>
<keyword evidence="3" id="KW-1185">Reference proteome</keyword>
<reference evidence="2 3" key="1">
    <citation type="journal article" date="2024" name="Ann. Entomol. Soc. Am.">
        <title>Genomic analyses of the southern and eastern yellowjacket wasps (Hymenoptera: Vespidae) reveal evolutionary signatures of social life.</title>
        <authorList>
            <person name="Catto M.A."/>
            <person name="Caine P.B."/>
            <person name="Orr S.E."/>
            <person name="Hunt B.G."/>
            <person name="Goodisman M.A.D."/>
        </authorList>
    </citation>
    <scope>NUCLEOTIDE SEQUENCE [LARGE SCALE GENOMIC DNA]</scope>
    <source>
        <strain evidence="2">232</strain>
        <tissue evidence="2">Head and thorax</tissue>
    </source>
</reference>
<keyword evidence="1" id="KW-1133">Transmembrane helix</keyword>